<keyword evidence="3" id="KW-1185">Reference proteome</keyword>
<dbReference type="InterPro" id="IPR008136">
    <property type="entry name" value="CinA_C"/>
</dbReference>
<protein>
    <submittedName>
        <fullName evidence="2">Nicotinamide-nucleotide amidase</fullName>
    </submittedName>
</protein>
<dbReference type="Gene3D" id="3.90.950.20">
    <property type="entry name" value="CinA-like"/>
    <property type="match status" value="1"/>
</dbReference>
<dbReference type="Proteomes" id="UP000295518">
    <property type="component" value="Unassembled WGS sequence"/>
</dbReference>
<reference evidence="2 3" key="1">
    <citation type="submission" date="2019-03" db="EMBL/GenBank/DDBJ databases">
        <title>Genomic Encyclopedia of Archaeal and Bacterial Type Strains, Phase II (KMG-II): from individual species to whole genera.</title>
        <authorList>
            <person name="Goeker M."/>
        </authorList>
    </citation>
    <scope>NUCLEOTIDE SEQUENCE [LARGE SCALE GENOMIC DNA]</scope>
    <source>
        <strain evidence="2 3">ATCC 700618</strain>
    </source>
</reference>
<accession>A0A4R6IDX4</accession>
<feature type="domain" description="CinA C-terminal" evidence="1">
    <location>
        <begin position="4"/>
        <end position="131"/>
    </location>
</feature>
<dbReference type="InterPro" id="IPR036653">
    <property type="entry name" value="CinA-like_C"/>
</dbReference>
<name>A0A4R6IDX4_9MOLU</name>
<organism evidence="2 3">
    <name type="scientific">Mycoplasma testudineum</name>
    <dbReference type="NCBI Taxonomy" id="244584"/>
    <lineage>
        <taxon>Bacteria</taxon>
        <taxon>Bacillati</taxon>
        <taxon>Mycoplasmatota</taxon>
        <taxon>Mollicutes</taxon>
        <taxon>Mycoplasmataceae</taxon>
        <taxon>Mycoplasma</taxon>
    </lineage>
</organism>
<evidence type="ECO:0000313" key="2">
    <source>
        <dbReference type="EMBL" id="TDO20470.1"/>
    </source>
</evidence>
<evidence type="ECO:0000313" key="3">
    <source>
        <dbReference type="Proteomes" id="UP000295518"/>
    </source>
</evidence>
<sequence length="139" mass="15398">MKNFKTLATVESLTGGALATSIVSYPGASQYFVGSLVTYQTDFKTNLGIDISHGVISAETALSMAKKGYELTKADLVIALTGNAGPTRMENKKIGKVYIAFNDEVIEKQFAGDRVQIRYQCVEFVMKYLEDEKLFMFKK</sequence>
<dbReference type="Pfam" id="PF02464">
    <property type="entry name" value="CinA"/>
    <property type="match status" value="1"/>
</dbReference>
<comment type="caution">
    <text evidence="2">The sequence shown here is derived from an EMBL/GenBank/DDBJ whole genome shotgun (WGS) entry which is preliminary data.</text>
</comment>
<evidence type="ECO:0000259" key="1">
    <source>
        <dbReference type="Pfam" id="PF02464"/>
    </source>
</evidence>
<dbReference type="EMBL" id="SNWN01000010">
    <property type="protein sequence ID" value="TDO20470.1"/>
    <property type="molecule type" value="Genomic_DNA"/>
</dbReference>
<proteinExistence type="predicted"/>
<dbReference type="OrthoDB" id="399376at2"/>
<gene>
    <name evidence="2" type="ORF">EI74_0298</name>
</gene>
<dbReference type="SUPFAM" id="SSF142433">
    <property type="entry name" value="CinA-like"/>
    <property type="match status" value="1"/>
</dbReference>
<dbReference type="AlphaFoldDB" id="A0A4R6IDX4"/>
<dbReference type="NCBIfam" id="TIGR00199">
    <property type="entry name" value="PncC_domain"/>
    <property type="match status" value="1"/>
</dbReference>
<dbReference type="RefSeq" id="WP_094254470.1">
    <property type="nucleotide sequence ID" value="NZ_NNCE01000002.1"/>
</dbReference>